<evidence type="ECO:0000259" key="5">
    <source>
        <dbReference type="Pfam" id="PF12551"/>
    </source>
</evidence>
<evidence type="ECO:0000256" key="1">
    <source>
        <dbReference type="ARBA" id="ARBA00022679"/>
    </source>
</evidence>
<dbReference type="EMBL" id="FNJC01000001">
    <property type="protein sequence ID" value="SDO14346.1"/>
    <property type="molecule type" value="Genomic_DNA"/>
</dbReference>
<reference evidence="6 7" key="1">
    <citation type="submission" date="2016-10" db="EMBL/GenBank/DDBJ databases">
        <authorList>
            <person name="Varghese N."/>
            <person name="Submissions S."/>
        </authorList>
    </citation>
    <scope>NUCLEOTIDE SEQUENCE [LARGE SCALE GENOMIC DNA]</scope>
    <source>
        <strain evidence="6 7">CGMCC 1.6497</strain>
    </source>
</reference>
<feature type="region of interest" description="Disordered" evidence="3">
    <location>
        <begin position="561"/>
        <end position="580"/>
    </location>
</feature>
<feature type="domain" description="Poly-beta-hydroxybutyrate polymerase N-terminal" evidence="5">
    <location>
        <begin position="57"/>
        <end position="96"/>
    </location>
</feature>
<organism evidence="6 7">
    <name type="scientific">Filomicrobium insigne</name>
    <dbReference type="NCBI Taxonomy" id="418854"/>
    <lineage>
        <taxon>Bacteria</taxon>
        <taxon>Pseudomonadati</taxon>
        <taxon>Pseudomonadota</taxon>
        <taxon>Alphaproteobacteria</taxon>
        <taxon>Hyphomicrobiales</taxon>
        <taxon>Hyphomicrobiaceae</taxon>
        <taxon>Filomicrobium</taxon>
    </lineage>
</organism>
<dbReference type="Gene3D" id="3.40.50.1820">
    <property type="entry name" value="alpha/beta hydrolase"/>
    <property type="match status" value="1"/>
</dbReference>
<dbReference type="InterPro" id="IPR051321">
    <property type="entry name" value="PHA/PHB_synthase"/>
</dbReference>
<evidence type="ECO:0000313" key="7">
    <source>
        <dbReference type="Proteomes" id="UP000198795"/>
    </source>
</evidence>
<dbReference type="Proteomes" id="UP000198795">
    <property type="component" value="Unassembled WGS sequence"/>
</dbReference>
<dbReference type="SUPFAM" id="SSF53474">
    <property type="entry name" value="alpha/beta-Hydrolases"/>
    <property type="match status" value="1"/>
</dbReference>
<feature type="domain" description="Poly-beta-hydroxybutyrate polymerase N-terminal" evidence="4">
    <location>
        <begin position="134"/>
        <end position="303"/>
    </location>
</feature>
<keyword evidence="1" id="KW-0808">Transferase</keyword>
<protein>
    <submittedName>
        <fullName evidence="6">Polyhydroxyalkanoate synthase</fullName>
    </submittedName>
</protein>
<keyword evidence="7" id="KW-1185">Reference proteome</keyword>
<dbReference type="PANTHER" id="PTHR36837:SF5">
    <property type="entry name" value="POLY-3-HYDROXYBUTYRATE SYNTHASE"/>
    <property type="match status" value="1"/>
</dbReference>
<evidence type="ECO:0000256" key="2">
    <source>
        <dbReference type="ARBA" id="ARBA00023315"/>
    </source>
</evidence>
<dbReference type="Pfam" id="PF12551">
    <property type="entry name" value="PHBC_N"/>
    <property type="match status" value="1"/>
</dbReference>
<dbReference type="RefSeq" id="WP_244512342.1">
    <property type="nucleotide sequence ID" value="NZ_FNJC01000001.1"/>
</dbReference>
<evidence type="ECO:0000313" key="6">
    <source>
        <dbReference type="EMBL" id="SDO14346.1"/>
    </source>
</evidence>
<keyword evidence="2" id="KW-0012">Acyltransferase</keyword>
<dbReference type="PANTHER" id="PTHR36837">
    <property type="entry name" value="POLY(3-HYDROXYALKANOATE) POLYMERASE SUBUNIT PHAC"/>
    <property type="match status" value="1"/>
</dbReference>
<sequence>MGAPVPRESDVADLSVDAQLPKDMSAKDRRQGGLVAYPASESVVESRTAQEQESVFRLADRQFHAAWAPLTFGLSPISLAGAWWDWALHLATLPGKQYELQVRAVENWSKLFHYAWECTCQGQGATPCVCPPPQDRRFQHRGWQVFPFNMLHQAFLLGQDWWHDATTSVHGVTARHERLVEFYSRQFLDMMSPANFVATNPEIIEQTVKEHGANFMRGLGHATEDIGRSVSGQRPAGAEDFEVGKRVAVTPGEVIFRNELIELIQYKPKTEKVRPEPILIIPAWIMKYYILDLSPHNSLIRYLVAQGFTVFCISWRNPGPELRDMSMDDYRRLGVMAALDVVETVTGREKVHAVGYCLGGTLLSIAASAMARDGDDRLASLSFFAAEVDFEEPGELGLFIDEGQVSFIEDMMWQSGYLDQRYMAGAFQMLRSQDLIWSRMVHEYLMGDRPDMTDLMAWNADATRMPYRMQSDYLRKLFLGNDLAQGRFRVDGRPIQLECIEVPVFAVGTTTDHVAPWHSVFKLVHLLDVEVDFVLTSGGHNAGIVSEIGHPRRSYQVLRHPRATPSPDPDAWAASAPRKPGSWWPEWTAWLSDISGKPTTPPPLGRVPYKPMYPAPGTYVLER</sequence>
<evidence type="ECO:0000256" key="3">
    <source>
        <dbReference type="SAM" id="MobiDB-lite"/>
    </source>
</evidence>
<evidence type="ECO:0000259" key="4">
    <source>
        <dbReference type="Pfam" id="PF07167"/>
    </source>
</evidence>
<accession>A0A1H0H531</accession>
<name>A0A1H0H531_9HYPH</name>
<gene>
    <name evidence="6" type="ORF">SAMN04488061_0393</name>
</gene>
<dbReference type="Pfam" id="PF07167">
    <property type="entry name" value="PhaC_N"/>
    <property type="match status" value="1"/>
</dbReference>
<proteinExistence type="predicted"/>
<dbReference type="InterPro" id="IPR022211">
    <property type="entry name" value="PHBC_N"/>
</dbReference>
<dbReference type="InterPro" id="IPR010941">
    <property type="entry name" value="PhaC_N"/>
</dbReference>
<comment type="caution">
    <text evidence="6">The sequence shown here is derived from an EMBL/GenBank/DDBJ whole genome shotgun (WGS) entry which is preliminary data.</text>
</comment>
<dbReference type="InterPro" id="IPR029058">
    <property type="entry name" value="AB_hydrolase_fold"/>
</dbReference>